<accession>A0A2S7K300</accession>
<gene>
    <name evidence="1" type="ORF">CW354_15430</name>
</gene>
<dbReference type="InterPro" id="IPR011227">
    <property type="entry name" value="UCP029730"/>
</dbReference>
<protein>
    <submittedName>
        <fullName evidence="1">N-formylglutamate amidohydrolase</fullName>
    </submittedName>
</protein>
<name>A0A2S7K300_9PROT</name>
<keyword evidence="2" id="KW-1185">Reference proteome</keyword>
<evidence type="ECO:0000313" key="1">
    <source>
        <dbReference type="EMBL" id="PQA86866.1"/>
    </source>
</evidence>
<dbReference type="Pfam" id="PF05013">
    <property type="entry name" value="FGase"/>
    <property type="match status" value="1"/>
</dbReference>
<dbReference type="GO" id="GO:0016787">
    <property type="term" value="F:hydrolase activity"/>
    <property type="evidence" value="ECO:0007669"/>
    <property type="project" value="UniProtKB-KW"/>
</dbReference>
<proteinExistence type="predicted"/>
<dbReference type="SUPFAM" id="SSF53187">
    <property type="entry name" value="Zn-dependent exopeptidases"/>
    <property type="match status" value="1"/>
</dbReference>
<reference evidence="1 2" key="1">
    <citation type="submission" date="2017-12" db="EMBL/GenBank/DDBJ databases">
        <authorList>
            <person name="Hurst M.R.H."/>
        </authorList>
    </citation>
    <scope>NUCLEOTIDE SEQUENCE [LARGE SCALE GENOMIC DNA]</scope>
    <source>
        <strain evidence="1 2">SY-3-19</strain>
    </source>
</reference>
<organism evidence="1 2">
    <name type="scientific">Hyphococcus luteus</name>
    <dbReference type="NCBI Taxonomy" id="2058213"/>
    <lineage>
        <taxon>Bacteria</taxon>
        <taxon>Pseudomonadati</taxon>
        <taxon>Pseudomonadota</taxon>
        <taxon>Alphaproteobacteria</taxon>
        <taxon>Parvularculales</taxon>
        <taxon>Parvularculaceae</taxon>
        <taxon>Hyphococcus</taxon>
    </lineage>
</organism>
<dbReference type="Gene3D" id="3.40.630.40">
    <property type="entry name" value="Zn-dependent exopeptidases"/>
    <property type="match status" value="1"/>
</dbReference>
<keyword evidence="1" id="KW-0378">Hydrolase</keyword>
<dbReference type="AlphaFoldDB" id="A0A2S7K300"/>
<dbReference type="OrthoDB" id="9815326at2"/>
<dbReference type="EMBL" id="PJCH01000011">
    <property type="protein sequence ID" value="PQA86866.1"/>
    <property type="molecule type" value="Genomic_DNA"/>
</dbReference>
<dbReference type="PIRSF" id="PIRSF029730">
    <property type="entry name" value="UCP029730"/>
    <property type="match status" value="1"/>
</dbReference>
<sequence length="245" mass="27343">MTDETIARTEHFGEAPFFIFCDHASNAIPDDLNRLGLPDDILETHIAWDIGAKALAENLARALEGTFFHCGFSRLVIDPNRAPTSPDLIPHTSDQIPVPGNQMMSEADCKARIARFHVPYHDRLDKALDDAIARTGAPFVISIHSFTNRLLGAAEDRPWGLGLLWREDERSAQGMINYLRRETALVIGDNEPYDAREFNYSVDRHIDPRNLSHITVEARQDLICDKTGAEEIAEILSAGVRSLGD</sequence>
<dbReference type="RefSeq" id="WP_104830983.1">
    <property type="nucleotide sequence ID" value="NZ_PJCH01000011.1"/>
</dbReference>
<comment type="caution">
    <text evidence="1">The sequence shown here is derived from an EMBL/GenBank/DDBJ whole genome shotgun (WGS) entry which is preliminary data.</text>
</comment>
<dbReference type="Proteomes" id="UP000239504">
    <property type="component" value="Unassembled WGS sequence"/>
</dbReference>
<dbReference type="InterPro" id="IPR007709">
    <property type="entry name" value="N-FG_amidohydro"/>
</dbReference>
<evidence type="ECO:0000313" key="2">
    <source>
        <dbReference type="Proteomes" id="UP000239504"/>
    </source>
</evidence>